<evidence type="ECO:0000313" key="2">
    <source>
        <dbReference type="Proteomes" id="UP000292927"/>
    </source>
</evidence>
<dbReference type="Proteomes" id="UP000292927">
    <property type="component" value="Unassembled WGS sequence"/>
</dbReference>
<reference evidence="1 2" key="1">
    <citation type="submission" date="2019-02" db="EMBL/GenBank/DDBJ databases">
        <title>Genomic Encyclopedia of Type Strains, Phase IV (KMG-IV): sequencing the most valuable type-strain genomes for metagenomic binning, comparative biology and taxonomic classification.</title>
        <authorList>
            <person name="Goeker M."/>
        </authorList>
    </citation>
    <scope>NUCLEOTIDE SEQUENCE [LARGE SCALE GENOMIC DNA]</scope>
    <source>
        <strain evidence="1 2">DSM 29486</strain>
    </source>
</reference>
<keyword evidence="2" id="KW-1185">Reference proteome</keyword>
<name>A0A4Q7NXS7_9FIRM</name>
<proteinExistence type="predicted"/>
<dbReference type="AlphaFoldDB" id="A0A4Q7NXS7"/>
<organism evidence="1 2">
    <name type="scientific">Cuneatibacter caecimuris</name>
    <dbReference type="NCBI Taxonomy" id="1796618"/>
    <lineage>
        <taxon>Bacteria</taxon>
        <taxon>Bacillati</taxon>
        <taxon>Bacillota</taxon>
        <taxon>Clostridia</taxon>
        <taxon>Lachnospirales</taxon>
        <taxon>Lachnospiraceae</taxon>
        <taxon>Cuneatibacter</taxon>
    </lineage>
</organism>
<comment type="caution">
    <text evidence="1">The sequence shown here is derived from an EMBL/GenBank/DDBJ whole genome shotgun (WGS) entry which is preliminary data.</text>
</comment>
<accession>A0A4Q7NXS7</accession>
<evidence type="ECO:0000313" key="1">
    <source>
        <dbReference type="EMBL" id="RZS92095.1"/>
    </source>
</evidence>
<protein>
    <submittedName>
        <fullName evidence="1">Uncharacterized protein</fullName>
    </submittedName>
</protein>
<gene>
    <name evidence="1" type="ORF">EV209_3216</name>
</gene>
<dbReference type="EMBL" id="SGXF01000010">
    <property type="protein sequence ID" value="RZS92095.1"/>
    <property type="molecule type" value="Genomic_DNA"/>
</dbReference>
<sequence>MNEEYLEVDFKKYCKTCNHKELGEKFDPCNECLDYGYNLNSQKPMKWEEKKK</sequence>